<dbReference type="InterPro" id="IPR007709">
    <property type="entry name" value="N-FG_amidohydro"/>
</dbReference>
<protein>
    <submittedName>
        <fullName evidence="2">Predicted N-formylglutamate amidohydrolase</fullName>
    </submittedName>
</protein>
<dbReference type="STRING" id="1123029.SAMN02745172_02692"/>
<reference evidence="2 3" key="1">
    <citation type="submission" date="2016-12" db="EMBL/GenBank/DDBJ databases">
        <authorList>
            <person name="Song W.-J."/>
            <person name="Kurnit D.M."/>
        </authorList>
    </citation>
    <scope>NUCLEOTIDE SEQUENCE [LARGE SCALE GENOMIC DNA]</scope>
    <source>
        <strain evidence="2 3">DSM 19599</strain>
    </source>
</reference>
<dbReference type="OrthoDB" id="9815326at2"/>
<dbReference type="GO" id="GO:0016787">
    <property type="term" value="F:hydrolase activity"/>
    <property type="evidence" value="ECO:0007669"/>
    <property type="project" value="UniProtKB-KW"/>
</dbReference>
<accession>A0A1M7ZMC7</accession>
<proteinExistence type="predicted"/>
<dbReference type="AlphaFoldDB" id="A0A1M7ZMC7"/>
<dbReference type="InterPro" id="IPR011227">
    <property type="entry name" value="UCP029730"/>
</dbReference>
<dbReference type="SUPFAM" id="SSF53187">
    <property type="entry name" value="Zn-dependent exopeptidases"/>
    <property type="match status" value="1"/>
</dbReference>
<gene>
    <name evidence="2" type="ORF">SAMN02745172_02692</name>
</gene>
<dbReference type="Pfam" id="PF05013">
    <property type="entry name" value="FGase"/>
    <property type="match status" value="1"/>
</dbReference>
<evidence type="ECO:0000256" key="1">
    <source>
        <dbReference type="SAM" id="MobiDB-lite"/>
    </source>
</evidence>
<feature type="region of interest" description="Disordered" evidence="1">
    <location>
        <begin position="1"/>
        <end position="22"/>
    </location>
</feature>
<keyword evidence="3" id="KW-1185">Reference proteome</keyword>
<dbReference type="RefSeq" id="WP_084564641.1">
    <property type="nucleotide sequence ID" value="NZ_FRXO01000005.1"/>
</dbReference>
<evidence type="ECO:0000313" key="3">
    <source>
        <dbReference type="Proteomes" id="UP000186406"/>
    </source>
</evidence>
<dbReference type="PIRSF" id="PIRSF029730">
    <property type="entry name" value="UCP029730"/>
    <property type="match status" value="1"/>
</dbReference>
<dbReference type="Proteomes" id="UP000186406">
    <property type="component" value="Unassembled WGS sequence"/>
</dbReference>
<sequence>MTDPQSASINPASARPQGEPPPFVAIEGDDRTGILVICDHASNRVPAAYGGLGLPAAEFERHIGYDIGAAAVTEALAARLGAPALMTTFSRLLIDPNRGEDDPTLVMRLSDGAVVPGNARIDATERELRLETYHRPYQRAIEARLDSMLAAGIVPLVVSIHSFTPVWRGTPRPWHAAVLWDSDPRAALPMIAQLRADPALVVGDNEPYDGALRGDTLYRHATRRGIAHALLEIRQDLIADRGGATAWAERLVPIVQAIRARPDVAEIRHFGSRTGPVEIG</sequence>
<organism evidence="2 3">
    <name type="scientific">Pseudoxanthobacter soli DSM 19599</name>
    <dbReference type="NCBI Taxonomy" id="1123029"/>
    <lineage>
        <taxon>Bacteria</taxon>
        <taxon>Pseudomonadati</taxon>
        <taxon>Pseudomonadota</taxon>
        <taxon>Alphaproteobacteria</taxon>
        <taxon>Hyphomicrobiales</taxon>
        <taxon>Segnochrobactraceae</taxon>
        <taxon>Pseudoxanthobacter</taxon>
    </lineage>
</organism>
<dbReference type="EMBL" id="FRXO01000005">
    <property type="protein sequence ID" value="SHO66041.1"/>
    <property type="molecule type" value="Genomic_DNA"/>
</dbReference>
<evidence type="ECO:0000313" key="2">
    <source>
        <dbReference type="EMBL" id="SHO66041.1"/>
    </source>
</evidence>
<feature type="compositionally biased region" description="Polar residues" evidence="1">
    <location>
        <begin position="1"/>
        <end position="11"/>
    </location>
</feature>
<keyword evidence="2" id="KW-0378">Hydrolase</keyword>
<dbReference type="Gene3D" id="3.40.630.40">
    <property type="entry name" value="Zn-dependent exopeptidases"/>
    <property type="match status" value="1"/>
</dbReference>
<name>A0A1M7ZMC7_9HYPH</name>